<name>A0AAV2CTQ9_9ROSI</name>
<feature type="transmembrane region" description="Helical" evidence="1">
    <location>
        <begin position="28"/>
        <end position="52"/>
    </location>
</feature>
<evidence type="ECO:0000313" key="3">
    <source>
        <dbReference type="Proteomes" id="UP001497516"/>
    </source>
</evidence>
<evidence type="ECO:0000313" key="2">
    <source>
        <dbReference type="EMBL" id="CAL1359198.1"/>
    </source>
</evidence>
<keyword evidence="3" id="KW-1185">Reference proteome</keyword>
<dbReference type="EMBL" id="OZ034814">
    <property type="protein sequence ID" value="CAL1359198.1"/>
    <property type="molecule type" value="Genomic_DNA"/>
</dbReference>
<proteinExistence type="predicted"/>
<reference evidence="2 3" key="1">
    <citation type="submission" date="2024-04" db="EMBL/GenBank/DDBJ databases">
        <authorList>
            <person name="Fracassetti M."/>
        </authorList>
    </citation>
    <scope>NUCLEOTIDE SEQUENCE [LARGE SCALE GENOMIC DNA]</scope>
</reference>
<sequence length="106" mass="11279">MYSINPPSTDSNIFLRLFTSPPPITSPFLLSIAAVASASSYVVAATYGIVFLPRGGLLASLSVDSSRLLRVDCLGEAAERNRLISSLISSFVRLIESTPNGEGMSR</sequence>
<keyword evidence="1" id="KW-1133">Transmembrane helix</keyword>
<keyword evidence="1" id="KW-0472">Membrane</keyword>
<protein>
    <submittedName>
        <fullName evidence="2">Uncharacterized protein</fullName>
    </submittedName>
</protein>
<keyword evidence="1" id="KW-0812">Transmembrane</keyword>
<organism evidence="2 3">
    <name type="scientific">Linum trigynum</name>
    <dbReference type="NCBI Taxonomy" id="586398"/>
    <lineage>
        <taxon>Eukaryota</taxon>
        <taxon>Viridiplantae</taxon>
        <taxon>Streptophyta</taxon>
        <taxon>Embryophyta</taxon>
        <taxon>Tracheophyta</taxon>
        <taxon>Spermatophyta</taxon>
        <taxon>Magnoliopsida</taxon>
        <taxon>eudicotyledons</taxon>
        <taxon>Gunneridae</taxon>
        <taxon>Pentapetalae</taxon>
        <taxon>rosids</taxon>
        <taxon>fabids</taxon>
        <taxon>Malpighiales</taxon>
        <taxon>Linaceae</taxon>
        <taxon>Linum</taxon>
    </lineage>
</organism>
<gene>
    <name evidence="2" type="ORF">LTRI10_LOCUS6701</name>
</gene>
<dbReference type="AlphaFoldDB" id="A0AAV2CTQ9"/>
<evidence type="ECO:0000256" key="1">
    <source>
        <dbReference type="SAM" id="Phobius"/>
    </source>
</evidence>
<dbReference type="Proteomes" id="UP001497516">
    <property type="component" value="Chromosome 10"/>
</dbReference>
<accession>A0AAV2CTQ9</accession>